<gene>
    <name evidence="3" type="ORF">NSP04_08580</name>
</gene>
<keyword evidence="4" id="KW-1185">Reference proteome</keyword>
<dbReference type="EMBL" id="JANKHG010000017">
    <property type="protein sequence ID" value="MCR2746704.1"/>
    <property type="molecule type" value="Genomic_DNA"/>
</dbReference>
<accession>A0ABT1XKT2</accession>
<evidence type="ECO:0000256" key="1">
    <source>
        <dbReference type="SAM" id="Coils"/>
    </source>
</evidence>
<organism evidence="3 4">
    <name type="scientific">Limnobacter parvus</name>
    <dbReference type="NCBI Taxonomy" id="2939690"/>
    <lineage>
        <taxon>Bacteria</taxon>
        <taxon>Pseudomonadati</taxon>
        <taxon>Pseudomonadota</taxon>
        <taxon>Betaproteobacteria</taxon>
        <taxon>Burkholderiales</taxon>
        <taxon>Burkholderiaceae</taxon>
        <taxon>Limnobacter</taxon>
    </lineage>
</organism>
<proteinExistence type="predicted"/>
<keyword evidence="1" id="KW-0175">Coiled coil</keyword>
<evidence type="ECO:0000313" key="3">
    <source>
        <dbReference type="EMBL" id="MCR2746704.1"/>
    </source>
</evidence>
<evidence type="ECO:0000256" key="2">
    <source>
        <dbReference type="SAM" id="MobiDB-lite"/>
    </source>
</evidence>
<sequence>MVKQPAVQHFLVLIAFGVLALPNVQAKGSEMFVCTGSDGVRTYQNSDGGAGCVPLNLNPITVVPAPKSSVPKSGSFNSGRNTDSGTAYDRRTASDFNAKDDRMKILQEELRIEESKLKSLQDEYKNGQPDRLGEERNYQKYLDRVARLEQEIMVTNDNIEILKTELIRLSK</sequence>
<feature type="region of interest" description="Disordered" evidence="2">
    <location>
        <begin position="67"/>
        <end position="94"/>
    </location>
</feature>
<feature type="coiled-coil region" evidence="1">
    <location>
        <begin position="103"/>
        <end position="165"/>
    </location>
</feature>
<evidence type="ECO:0000313" key="4">
    <source>
        <dbReference type="Proteomes" id="UP001165267"/>
    </source>
</evidence>
<dbReference type="Proteomes" id="UP001165267">
    <property type="component" value="Unassembled WGS sequence"/>
</dbReference>
<reference evidence="3" key="1">
    <citation type="submission" date="2022-07" db="EMBL/GenBank/DDBJ databases">
        <authorList>
            <person name="Xamxidin M."/>
        </authorList>
    </citation>
    <scope>NUCLEOTIDE SEQUENCE</scope>
    <source>
        <strain evidence="3">YS8-69</strain>
    </source>
</reference>
<dbReference type="RefSeq" id="WP_257511926.1">
    <property type="nucleotide sequence ID" value="NZ_JANKHG010000017.1"/>
</dbReference>
<feature type="compositionally biased region" description="Polar residues" evidence="2">
    <location>
        <begin position="70"/>
        <end position="85"/>
    </location>
</feature>
<protein>
    <submittedName>
        <fullName evidence="3">DUF4124 domain-containing protein</fullName>
    </submittedName>
</protein>
<name>A0ABT1XKT2_9BURK</name>
<comment type="caution">
    <text evidence="3">The sequence shown here is derived from an EMBL/GenBank/DDBJ whole genome shotgun (WGS) entry which is preliminary data.</text>
</comment>